<dbReference type="InterPro" id="IPR006096">
    <property type="entry name" value="Glu/Leu/Phe/Val/Trp_DH_C"/>
</dbReference>
<organism evidence="6 7">
    <name type="scientific">Paractinoplanes deccanensis</name>
    <dbReference type="NCBI Taxonomy" id="113561"/>
    <lineage>
        <taxon>Bacteria</taxon>
        <taxon>Bacillati</taxon>
        <taxon>Actinomycetota</taxon>
        <taxon>Actinomycetes</taxon>
        <taxon>Micromonosporales</taxon>
        <taxon>Micromonosporaceae</taxon>
        <taxon>Paractinoplanes</taxon>
    </lineage>
</organism>
<protein>
    <submittedName>
        <fullName evidence="6">Leucine dehydrogenase</fullName>
    </submittedName>
</protein>
<dbReference type="InterPro" id="IPR006095">
    <property type="entry name" value="Glu/Leu/Phe/Val/Trp_DH"/>
</dbReference>
<name>A0ABQ3YCJ5_9ACTN</name>
<comment type="caution">
    <text evidence="6">The sequence shown here is derived from an EMBL/GenBank/DDBJ whole genome shotgun (WGS) entry which is preliminary data.</text>
</comment>
<keyword evidence="3" id="KW-0520">NAD</keyword>
<dbReference type="CDD" id="cd01075">
    <property type="entry name" value="NAD_bind_Leu_Phe_Val_DH"/>
    <property type="match status" value="1"/>
</dbReference>
<dbReference type="PANTHER" id="PTHR42722">
    <property type="entry name" value="LEUCINE DEHYDROGENASE"/>
    <property type="match status" value="1"/>
</dbReference>
<dbReference type="Pfam" id="PF02812">
    <property type="entry name" value="ELFV_dehydrog_N"/>
    <property type="match status" value="1"/>
</dbReference>
<evidence type="ECO:0000313" key="7">
    <source>
        <dbReference type="Proteomes" id="UP000609879"/>
    </source>
</evidence>
<comment type="similarity">
    <text evidence="1 4">Belongs to the Glu/Leu/Phe/Val dehydrogenases family.</text>
</comment>
<dbReference type="Gene3D" id="3.40.50.10860">
    <property type="entry name" value="Leucine Dehydrogenase, chain A, domain 1"/>
    <property type="match status" value="1"/>
</dbReference>
<dbReference type="SUPFAM" id="SSF51735">
    <property type="entry name" value="NAD(P)-binding Rossmann-fold domains"/>
    <property type="match status" value="1"/>
</dbReference>
<dbReference type="EMBL" id="BOMI01000127">
    <property type="protein sequence ID" value="GID77719.1"/>
    <property type="molecule type" value="Genomic_DNA"/>
</dbReference>
<dbReference type="InterPro" id="IPR006097">
    <property type="entry name" value="Glu/Leu/Phe/Val/Trp_DH_dimer"/>
</dbReference>
<dbReference type="PROSITE" id="PS00074">
    <property type="entry name" value="GLFV_DEHYDROGENASE"/>
    <property type="match status" value="1"/>
</dbReference>
<accession>A0ABQ3YCJ5</accession>
<dbReference type="PANTHER" id="PTHR42722:SF1">
    <property type="entry name" value="VALINE DEHYDROGENASE"/>
    <property type="match status" value="1"/>
</dbReference>
<dbReference type="Gene3D" id="3.40.50.720">
    <property type="entry name" value="NAD(P)-binding Rossmann-like Domain"/>
    <property type="match status" value="1"/>
</dbReference>
<dbReference type="RefSeq" id="WP_203771967.1">
    <property type="nucleotide sequence ID" value="NZ_BAAABO010000063.1"/>
</dbReference>
<sequence>MTAFDHPEFDGHEQVLFCHDGAAGLRAIVAVHDTTLGPAVGGCRMHPYATTAEALADVLRLSRGMTFKNAVAGLPLGGGKAVIVGDPAAPGKDVLLRAFGRHVQALGGRYWTSIDVGVHPHDADVIAEECAYVIGRAAQYPGGENPSHMTSLGGLAGIRAAVAHTMLRDDLRGVRVAVQGLGNTGRELCRLLHDEGADLVVADIDDQAVRDVVHSFGAGAVPPDLIHEQDVDVFAPCALGGVLNDDTIPQLKARIVCGLANNQLRHPHHGAVLREAGITYVPDYVVNAGGMIGVAALVNGSPDRPAERRRVLALHNTVLTVLRRADTENRPTSEIADAMARERIAHSRSTW</sequence>
<evidence type="ECO:0000313" key="6">
    <source>
        <dbReference type="EMBL" id="GID77719.1"/>
    </source>
</evidence>
<keyword evidence="7" id="KW-1185">Reference proteome</keyword>
<evidence type="ECO:0000259" key="5">
    <source>
        <dbReference type="SMART" id="SM00839"/>
    </source>
</evidence>
<dbReference type="InterPro" id="IPR046346">
    <property type="entry name" value="Aminoacid_DH-like_N_sf"/>
</dbReference>
<proteinExistence type="inferred from homology"/>
<reference evidence="6 7" key="1">
    <citation type="submission" date="2021-01" db="EMBL/GenBank/DDBJ databases">
        <title>Whole genome shotgun sequence of Actinoplanes deccanensis NBRC 13994.</title>
        <authorList>
            <person name="Komaki H."/>
            <person name="Tamura T."/>
        </authorList>
    </citation>
    <scope>NUCLEOTIDE SEQUENCE [LARGE SCALE GENOMIC DNA]</scope>
    <source>
        <strain evidence="6 7">NBRC 13994</strain>
    </source>
</reference>
<keyword evidence="2 4" id="KW-0560">Oxidoreductase</keyword>
<feature type="domain" description="Glutamate/phenylalanine/leucine/valine/L-tryptophan dehydrogenase C-terminal" evidence="5">
    <location>
        <begin position="144"/>
        <end position="348"/>
    </location>
</feature>
<dbReference type="PIRSF" id="PIRSF000188">
    <property type="entry name" value="Phe_leu_dh"/>
    <property type="match status" value="1"/>
</dbReference>
<dbReference type="PRINTS" id="PR00082">
    <property type="entry name" value="GLFDHDRGNASE"/>
</dbReference>
<evidence type="ECO:0000256" key="3">
    <source>
        <dbReference type="ARBA" id="ARBA00023027"/>
    </source>
</evidence>
<dbReference type="Proteomes" id="UP000609879">
    <property type="component" value="Unassembled WGS sequence"/>
</dbReference>
<gene>
    <name evidence="6" type="primary">ldh</name>
    <name evidence="6" type="ORF">Ade02nite_63600</name>
</gene>
<evidence type="ECO:0000256" key="2">
    <source>
        <dbReference type="ARBA" id="ARBA00023002"/>
    </source>
</evidence>
<dbReference type="InterPro" id="IPR016211">
    <property type="entry name" value="Glu/Phe/Leu/Val/Trp_DH_bac/arc"/>
</dbReference>
<dbReference type="SMART" id="SM00839">
    <property type="entry name" value="ELFV_dehydrog"/>
    <property type="match status" value="1"/>
</dbReference>
<dbReference type="InterPro" id="IPR033524">
    <property type="entry name" value="Glu/Leu/Phe/Val_DH_AS"/>
</dbReference>
<evidence type="ECO:0000256" key="4">
    <source>
        <dbReference type="RuleBase" id="RU004417"/>
    </source>
</evidence>
<dbReference type="SUPFAM" id="SSF53223">
    <property type="entry name" value="Aminoacid dehydrogenase-like, N-terminal domain"/>
    <property type="match status" value="1"/>
</dbReference>
<dbReference type="InterPro" id="IPR036291">
    <property type="entry name" value="NAD(P)-bd_dom_sf"/>
</dbReference>
<dbReference type="Pfam" id="PF00208">
    <property type="entry name" value="ELFV_dehydrog"/>
    <property type="match status" value="2"/>
</dbReference>
<evidence type="ECO:0000256" key="1">
    <source>
        <dbReference type="ARBA" id="ARBA00006382"/>
    </source>
</evidence>